<dbReference type="PANTHER" id="PTHR34855">
    <property type="entry name" value="TRICHOHYALIN"/>
    <property type="match status" value="1"/>
</dbReference>
<dbReference type="GO" id="GO:0045109">
    <property type="term" value="P:intermediate filament organization"/>
    <property type="evidence" value="ECO:0007669"/>
    <property type="project" value="InterPro"/>
</dbReference>
<dbReference type="InterPro" id="IPR033200">
    <property type="entry name" value="TCHH"/>
</dbReference>
<reference evidence="2" key="1">
    <citation type="journal article" date="2011" name="Nat. Biotechnol.">
        <title>Genome sequencing and comparison of two nonhuman primate animal models, the cynomolgus and Chinese rhesus macaques.</title>
        <authorList>
            <person name="Yan G."/>
            <person name="Zhang G."/>
            <person name="Fang X."/>
            <person name="Zhang Y."/>
            <person name="Li C."/>
            <person name="Ling F."/>
            <person name="Cooper D.N."/>
            <person name="Li Q."/>
            <person name="Li Y."/>
            <person name="van Gool A.J."/>
            <person name="Du H."/>
            <person name="Chen J."/>
            <person name="Chen R."/>
            <person name="Zhang P."/>
            <person name="Huang Z."/>
            <person name="Thompson J.R."/>
            <person name="Meng Y."/>
            <person name="Bai Y."/>
            <person name="Wang J."/>
            <person name="Zhuo M."/>
            <person name="Wang T."/>
            <person name="Huang Y."/>
            <person name="Wei L."/>
            <person name="Li J."/>
            <person name="Wang Z."/>
            <person name="Hu H."/>
            <person name="Yang P."/>
            <person name="Le L."/>
            <person name="Stenson P.D."/>
            <person name="Li B."/>
            <person name="Liu X."/>
            <person name="Ball E.V."/>
            <person name="An N."/>
            <person name="Huang Q."/>
            <person name="Zhang Y."/>
            <person name="Fan W."/>
            <person name="Zhang X."/>
            <person name="Li Y."/>
            <person name="Wang W."/>
            <person name="Katze M.G."/>
            <person name="Su B."/>
            <person name="Nielsen R."/>
            <person name="Yang H."/>
            <person name="Wang J."/>
            <person name="Wang X."/>
            <person name="Wang J."/>
        </authorList>
    </citation>
    <scope>NUCLEOTIDE SEQUENCE [LARGE SCALE GENOMIC DNA]</scope>
    <source>
        <strain evidence="2">CR-5</strain>
    </source>
</reference>
<evidence type="ECO:0000256" key="1">
    <source>
        <dbReference type="SAM" id="MobiDB-lite"/>
    </source>
</evidence>
<protein>
    <recommendedName>
        <fullName evidence="3">Trichohyalin</fullName>
    </recommendedName>
</protein>
<evidence type="ECO:0008006" key="3">
    <source>
        <dbReference type="Google" id="ProtNLM"/>
    </source>
</evidence>
<feature type="non-terminal residue" evidence="2">
    <location>
        <position position="77"/>
    </location>
</feature>
<proteinExistence type="predicted"/>
<dbReference type="EMBL" id="CM001253">
    <property type="protein sequence ID" value="EHH15221.1"/>
    <property type="molecule type" value="Genomic_DNA"/>
</dbReference>
<dbReference type="HOGENOM" id="CLU_2644399_0_0_1"/>
<dbReference type="PANTHER" id="PTHR34855:SF1">
    <property type="entry name" value="TRICHOHYALIN"/>
    <property type="match status" value="1"/>
</dbReference>
<name>F7BDI5_MACMU</name>
<accession>F7BDI5</accession>
<dbReference type="AlphaFoldDB" id="F7BDI5"/>
<gene>
    <name evidence="2" type="ORF">EGK_01281</name>
</gene>
<dbReference type="Proteomes" id="UP000013456">
    <property type="component" value="Chromosome 1"/>
</dbReference>
<sequence length="77" mass="10190">QERRRSPEQRRDQKWRWQLEEERKRRHYTVYAKPALRGQLRKEQQLQQQEEEELQREEREKRRRQEQERQYREEEQL</sequence>
<feature type="region of interest" description="Disordered" evidence="1">
    <location>
        <begin position="36"/>
        <end position="58"/>
    </location>
</feature>
<organism evidence="2">
    <name type="scientific">Macaca mulatta</name>
    <name type="common">Rhesus macaque</name>
    <dbReference type="NCBI Taxonomy" id="9544"/>
    <lineage>
        <taxon>Eukaryota</taxon>
        <taxon>Metazoa</taxon>
        <taxon>Chordata</taxon>
        <taxon>Craniata</taxon>
        <taxon>Vertebrata</taxon>
        <taxon>Euteleostomi</taxon>
        <taxon>Mammalia</taxon>
        <taxon>Eutheria</taxon>
        <taxon>Euarchontoglires</taxon>
        <taxon>Primates</taxon>
        <taxon>Haplorrhini</taxon>
        <taxon>Catarrhini</taxon>
        <taxon>Cercopithecidae</taxon>
        <taxon>Cercopithecinae</taxon>
        <taxon>Macaca</taxon>
    </lineage>
</organism>
<feature type="non-terminal residue" evidence="2">
    <location>
        <position position="1"/>
    </location>
</feature>
<evidence type="ECO:0000313" key="2">
    <source>
        <dbReference type="EMBL" id="EHH15221.1"/>
    </source>
</evidence>